<organism evidence="2">
    <name type="scientific">marine metagenome</name>
    <dbReference type="NCBI Taxonomy" id="408172"/>
    <lineage>
        <taxon>unclassified sequences</taxon>
        <taxon>metagenomes</taxon>
        <taxon>ecological metagenomes</taxon>
    </lineage>
</organism>
<gene>
    <name evidence="2" type="ORF">METZ01_LOCUS225496</name>
</gene>
<evidence type="ECO:0000313" key="2">
    <source>
        <dbReference type="EMBL" id="SVB72642.1"/>
    </source>
</evidence>
<protein>
    <recommendedName>
        <fullName evidence="1">Solute-binding protein family 3/N-terminal domain-containing protein</fullName>
    </recommendedName>
</protein>
<reference evidence="2" key="1">
    <citation type="submission" date="2018-05" db="EMBL/GenBank/DDBJ databases">
        <authorList>
            <person name="Lanie J.A."/>
            <person name="Ng W.-L."/>
            <person name="Kazmierczak K.M."/>
            <person name="Andrzejewski T.M."/>
            <person name="Davidsen T.M."/>
            <person name="Wayne K.J."/>
            <person name="Tettelin H."/>
            <person name="Glass J.I."/>
            <person name="Rusch D."/>
            <person name="Podicherti R."/>
            <person name="Tsui H.-C.T."/>
            <person name="Winkler M.E."/>
        </authorList>
    </citation>
    <scope>NUCLEOTIDE SEQUENCE</scope>
</reference>
<feature type="non-terminal residue" evidence="2">
    <location>
        <position position="83"/>
    </location>
</feature>
<dbReference type="SUPFAM" id="SSF53850">
    <property type="entry name" value="Periplasmic binding protein-like II"/>
    <property type="match status" value="1"/>
</dbReference>
<dbReference type="EMBL" id="UINC01054665">
    <property type="protein sequence ID" value="SVB72642.1"/>
    <property type="molecule type" value="Genomic_DNA"/>
</dbReference>
<proteinExistence type="predicted"/>
<feature type="domain" description="Solute-binding protein family 3/N-terminal" evidence="1">
    <location>
        <begin position="36"/>
        <end position="81"/>
    </location>
</feature>
<dbReference type="AlphaFoldDB" id="A0A382GCP2"/>
<dbReference type="Pfam" id="PF00497">
    <property type="entry name" value="SBP_bac_3"/>
    <property type="match status" value="1"/>
</dbReference>
<name>A0A382GCP2_9ZZZZ</name>
<sequence length="83" mass="8791">MFKKIIQLFIASAVFVSMAASVDARSLDEILSSGVLKMGVNPGLPPLAKYDDKNDLVGFDPDIGAKLAEMLGVKLELVKVGSP</sequence>
<dbReference type="Gene3D" id="3.40.190.10">
    <property type="entry name" value="Periplasmic binding protein-like II"/>
    <property type="match status" value="1"/>
</dbReference>
<accession>A0A382GCP2</accession>
<evidence type="ECO:0000259" key="1">
    <source>
        <dbReference type="Pfam" id="PF00497"/>
    </source>
</evidence>
<dbReference type="InterPro" id="IPR001638">
    <property type="entry name" value="Solute-binding_3/MltF_N"/>
</dbReference>